<evidence type="ECO:0000313" key="1">
    <source>
        <dbReference type="EMBL" id="KAK5695553.1"/>
    </source>
</evidence>
<dbReference type="PANTHER" id="PTHR38886">
    <property type="entry name" value="SESA DOMAIN-CONTAINING PROTEIN"/>
    <property type="match status" value="1"/>
</dbReference>
<gene>
    <name evidence="1" type="ORF">LTR97_009063</name>
</gene>
<accession>A0AAN7ZSF6</accession>
<dbReference type="AlphaFoldDB" id="A0AAN7ZSF6"/>
<reference evidence="1" key="1">
    <citation type="submission" date="2023-08" db="EMBL/GenBank/DDBJ databases">
        <title>Black Yeasts Isolated from many extreme environments.</title>
        <authorList>
            <person name="Coleine C."/>
            <person name="Stajich J.E."/>
            <person name="Selbmann L."/>
        </authorList>
    </citation>
    <scope>NUCLEOTIDE SEQUENCE</scope>
    <source>
        <strain evidence="1">CCFEE 5810</strain>
    </source>
</reference>
<sequence>MAAFGFSVGDFVTGIQLLYDIIQCLEDSAGSQAQYRGVALTLRGLRLALRRAKACTSDVNDRMAIGLVVKDCETTLKRFESKLQKYETPLGGGGATSNGSSSIKARWRKIQWQLYSKKDVQAFQHEITAHVGALSVTMASIGL</sequence>
<dbReference type="Proteomes" id="UP001310594">
    <property type="component" value="Unassembled WGS sequence"/>
</dbReference>
<proteinExistence type="predicted"/>
<protein>
    <recommendedName>
        <fullName evidence="3">Fungal N-terminal domain-containing protein</fullName>
    </recommendedName>
</protein>
<comment type="caution">
    <text evidence="1">The sequence shown here is derived from an EMBL/GenBank/DDBJ whole genome shotgun (WGS) entry which is preliminary data.</text>
</comment>
<organism evidence="1 2">
    <name type="scientific">Elasticomyces elasticus</name>
    <dbReference type="NCBI Taxonomy" id="574655"/>
    <lineage>
        <taxon>Eukaryota</taxon>
        <taxon>Fungi</taxon>
        <taxon>Dikarya</taxon>
        <taxon>Ascomycota</taxon>
        <taxon>Pezizomycotina</taxon>
        <taxon>Dothideomycetes</taxon>
        <taxon>Dothideomycetidae</taxon>
        <taxon>Mycosphaerellales</taxon>
        <taxon>Teratosphaeriaceae</taxon>
        <taxon>Elasticomyces</taxon>
    </lineage>
</organism>
<dbReference type="PANTHER" id="PTHR38886:SF1">
    <property type="entry name" value="NACHT-NTPASE AND P-LOOP NTPASES N-TERMINAL DOMAIN-CONTAINING PROTEIN"/>
    <property type="match status" value="1"/>
</dbReference>
<evidence type="ECO:0000313" key="2">
    <source>
        <dbReference type="Proteomes" id="UP001310594"/>
    </source>
</evidence>
<dbReference type="EMBL" id="JAVRQU010000014">
    <property type="protein sequence ID" value="KAK5695553.1"/>
    <property type="molecule type" value="Genomic_DNA"/>
</dbReference>
<name>A0AAN7ZSF6_9PEZI</name>
<evidence type="ECO:0008006" key="3">
    <source>
        <dbReference type="Google" id="ProtNLM"/>
    </source>
</evidence>